<keyword evidence="4" id="KW-0804">Transcription</keyword>
<dbReference type="SUPFAM" id="SSF46785">
    <property type="entry name" value="Winged helix' DNA-binding domain"/>
    <property type="match status" value="1"/>
</dbReference>
<dbReference type="Gene3D" id="1.10.4040.10">
    <property type="entry name" value="Penicillinase repressor domain"/>
    <property type="match status" value="1"/>
</dbReference>
<dbReference type="InterPro" id="IPR036390">
    <property type="entry name" value="WH_DNA-bd_sf"/>
</dbReference>
<name>A0ABY6BI12_9GAMM</name>
<evidence type="ECO:0000256" key="2">
    <source>
        <dbReference type="ARBA" id="ARBA00023015"/>
    </source>
</evidence>
<dbReference type="Pfam" id="PF03965">
    <property type="entry name" value="Penicillinase_R"/>
    <property type="match status" value="1"/>
</dbReference>
<evidence type="ECO:0000313" key="6">
    <source>
        <dbReference type="Proteomes" id="UP001064632"/>
    </source>
</evidence>
<dbReference type="EMBL" id="CP104694">
    <property type="protein sequence ID" value="UXI69429.1"/>
    <property type="molecule type" value="Genomic_DNA"/>
</dbReference>
<accession>A0ABY6BI12</accession>
<dbReference type="Gene3D" id="1.10.10.10">
    <property type="entry name" value="Winged helix-like DNA-binding domain superfamily/Winged helix DNA-binding domain"/>
    <property type="match status" value="1"/>
</dbReference>
<protein>
    <submittedName>
        <fullName evidence="5">BlaI/MecI/CopY family transcriptional regulator</fullName>
    </submittedName>
</protein>
<reference evidence="5" key="1">
    <citation type="submission" date="2022-09" db="EMBL/GenBank/DDBJ databases">
        <title>Tahibacter sp. nov., isolated from a fresh water.</title>
        <authorList>
            <person name="Baek J.H."/>
            <person name="Lee J.K."/>
            <person name="Kim J.M."/>
            <person name="Jeon C.O."/>
        </authorList>
    </citation>
    <scope>NUCLEOTIDE SEQUENCE</scope>
    <source>
        <strain evidence="5">W38</strain>
    </source>
</reference>
<evidence type="ECO:0000256" key="4">
    <source>
        <dbReference type="ARBA" id="ARBA00023163"/>
    </source>
</evidence>
<proteinExistence type="inferred from homology"/>
<dbReference type="InterPro" id="IPR036388">
    <property type="entry name" value="WH-like_DNA-bd_sf"/>
</dbReference>
<keyword evidence="6" id="KW-1185">Reference proteome</keyword>
<dbReference type="RefSeq" id="WP_261696384.1">
    <property type="nucleotide sequence ID" value="NZ_CP104694.1"/>
</dbReference>
<dbReference type="InterPro" id="IPR005650">
    <property type="entry name" value="BlaI_family"/>
</dbReference>
<dbReference type="Proteomes" id="UP001064632">
    <property type="component" value="Chromosome"/>
</dbReference>
<evidence type="ECO:0000256" key="1">
    <source>
        <dbReference type="ARBA" id="ARBA00011046"/>
    </source>
</evidence>
<gene>
    <name evidence="5" type="ORF">N4264_07210</name>
</gene>
<dbReference type="PIRSF" id="PIRSF019455">
    <property type="entry name" value="CopR_AtkY"/>
    <property type="match status" value="1"/>
</dbReference>
<comment type="similarity">
    <text evidence="1">Belongs to the BlaI transcriptional regulatory family.</text>
</comment>
<evidence type="ECO:0000313" key="5">
    <source>
        <dbReference type="EMBL" id="UXI69429.1"/>
    </source>
</evidence>
<sequence>MAGKKRDIALSELQCAVMRVLWQRGEASTAEVADVLQAERGLKHTTVATLLTRLEKRGVVESRRDARQLHYRATVTEPQVRRSMVAGLLQSLFGGDAKALVSHLVDESAIESGDLDRLRRRLKGGKDHV</sequence>
<keyword evidence="3" id="KW-0238">DNA-binding</keyword>
<organism evidence="5 6">
    <name type="scientific">Tahibacter amnicola</name>
    <dbReference type="NCBI Taxonomy" id="2976241"/>
    <lineage>
        <taxon>Bacteria</taxon>
        <taxon>Pseudomonadati</taxon>
        <taxon>Pseudomonadota</taxon>
        <taxon>Gammaproteobacteria</taxon>
        <taxon>Lysobacterales</taxon>
        <taxon>Rhodanobacteraceae</taxon>
        <taxon>Tahibacter</taxon>
    </lineage>
</organism>
<evidence type="ECO:0000256" key="3">
    <source>
        <dbReference type="ARBA" id="ARBA00023125"/>
    </source>
</evidence>
<keyword evidence="2" id="KW-0805">Transcription regulation</keyword>